<sequence>MLDVAQLLDRNVPAFSLDEIKRIALQYFNVQGEFKRLPSERDQSYRLTADNGSQYIFKVSNAQDAPADIDFQTQALMHIAEQNADLPVPRILATVAGEPCAIVAGKGEDKHVVRLLSFLPGIMIGERAELNTTVLRRNVGQTVARLGHALRGFFHPNARNAHPWDMMNFMVYREHTHHIANPEIRSLVEAVFDRANSLMPKLKALRHQVVHQDAHSGNLLINPEQPDHVAGIIDFGDMLYGPLMMELVVACDLMMHRVADPVSDMCDIVAGFDSEFELEEQEIDLLYDMIMVRNAITLAVTAWRSAMCPDEPPYVSDIDLYEALITRLHNVGRAEITARFRKACRFPVYSPAIGEYQQPDSQAEALLKEKRKQLLGDPWHFYQEPLHFERARGPWLYGVDGKAYLDLYNNVPQVGHCHPHVARAIGRQAKVLNTNTRYMYQSVLDYAERLVALTPEHIDTCIFVNSGSEANDLAVQISRVLTGQRGAIVVEDAYHGVTDATMDLSPCEGRRPDYVSYLGVPCPYRGPHAGKPDMAELYAQDADKAIVQLDQRGFKPSYFMVDTAYCSSGVVDVPEGYLAKVEAKVRAAGGLIIADEVQAGFGRLGQMWGHVARGMKADMITLGKPVGNGHPLGVVMLNKNMLAQFMETTELFSTFGGNAVSCAAGMAVLDVIENENLIANANSTGDYLRAQLRQLAQTQPLIGDVRGQGMLASVEFVTDRLSKAPASEQTGQLLELMRQQQVLIGRSGPLKNSLKLRPSLVFQPEHVDIFIAALDKSLSQLSVQ</sequence>
<reference evidence="5 6" key="1">
    <citation type="submission" date="2022-12" db="EMBL/GenBank/DDBJ databases">
        <title>Dasania phycosphaerae sp. nov., isolated from particulate material of the south coast of Korea.</title>
        <authorList>
            <person name="Jiang Y."/>
        </authorList>
    </citation>
    <scope>NUCLEOTIDE SEQUENCE [LARGE SCALE GENOMIC DNA]</scope>
    <source>
        <strain evidence="5 6">GY-19</strain>
    </source>
</reference>
<dbReference type="PANTHER" id="PTHR45688">
    <property type="match status" value="1"/>
</dbReference>
<dbReference type="InterPro" id="IPR011009">
    <property type="entry name" value="Kinase-like_dom_sf"/>
</dbReference>
<dbReference type="AlphaFoldDB" id="A0A9J6RHR0"/>
<dbReference type="Pfam" id="PF00202">
    <property type="entry name" value="Aminotran_3"/>
    <property type="match status" value="1"/>
</dbReference>
<dbReference type="Pfam" id="PF01636">
    <property type="entry name" value="APH"/>
    <property type="match status" value="1"/>
</dbReference>
<dbReference type="InterPro" id="IPR015421">
    <property type="entry name" value="PyrdxlP-dep_Trfase_major"/>
</dbReference>
<dbReference type="RefSeq" id="WP_258329886.1">
    <property type="nucleotide sequence ID" value="NZ_JAPTGG010000001.1"/>
</dbReference>
<dbReference type="GO" id="GO:0030170">
    <property type="term" value="F:pyridoxal phosphate binding"/>
    <property type="evidence" value="ECO:0007669"/>
    <property type="project" value="InterPro"/>
</dbReference>
<dbReference type="CDD" id="cd00610">
    <property type="entry name" value="OAT_like"/>
    <property type="match status" value="1"/>
</dbReference>
<dbReference type="InterPro" id="IPR049704">
    <property type="entry name" value="Aminotrans_3_PPA_site"/>
</dbReference>
<dbReference type="SUPFAM" id="SSF53383">
    <property type="entry name" value="PLP-dependent transferases"/>
    <property type="match status" value="1"/>
</dbReference>
<feature type="domain" description="Aminoglycoside phosphotransferase" evidence="4">
    <location>
        <begin position="34"/>
        <end position="257"/>
    </location>
</feature>
<gene>
    <name evidence="5" type="ORF">O0V09_00940</name>
</gene>
<keyword evidence="3" id="KW-0663">Pyridoxal phosphate</keyword>
<dbReference type="InterPro" id="IPR002575">
    <property type="entry name" value="Aminoglycoside_PTrfase"/>
</dbReference>
<evidence type="ECO:0000256" key="1">
    <source>
        <dbReference type="ARBA" id="ARBA00001933"/>
    </source>
</evidence>
<comment type="caution">
    <text evidence="5">The sequence shown here is derived from an EMBL/GenBank/DDBJ whole genome shotgun (WGS) entry which is preliminary data.</text>
</comment>
<dbReference type="EMBL" id="JAPTGG010000001">
    <property type="protein sequence ID" value="MCZ0863743.1"/>
    <property type="molecule type" value="Genomic_DNA"/>
</dbReference>
<dbReference type="SUPFAM" id="SSF56112">
    <property type="entry name" value="Protein kinase-like (PK-like)"/>
    <property type="match status" value="1"/>
</dbReference>
<keyword evidence="6" id="KW-1185">Reference proteome</keyword>
<name>A0A9J6RHR0_9GAMM</name>
<dbReference type="PANTHER" id="PTHR45688:SF13">
    <property type="entry name" value="ALANINE--GLYOXYLATE AMINOTRANSFERASE 2-LIKE"/>
    <property type="match status" value="1"/>
</dbReference>
<evidence type="ECO:0000256" key="2">
    <source>
        <dbReference type="ARBA" id="ARBA00008954"/>
    </source>
</evidence>
<accession>A0A9J6RHR0</accession>
<comment type="similarity">
    <text evidence="2">Belongs to the class-III pyridoxal-phosphate-dependent aminotransferase family.</text>
</comment>
<protein>
    <submittedName>
        <fullName evidence="5">Aminotransferase class III-fold pyridoxal phosphate-dependent enzyme</fullName>
    </submittedName>
</protein>
<evidence type="ECO:0000259" key="4">
    <source>
        <dbReference type="Pfam" id="PF01636"/>
    </source>
</evidence>
<dbReference type="Proteomes" id="UP001069090">
    <property type="component" value="Unassembled WGS sequence"/>
</dbReference>
<dbReference type="PROSITE" id="PS00600">
    <property type="entry name" value="AA_TRANSFER_CLASS_3"/>
    <property type="match status" value="1"/>
</dbReference>
<keyword evidence="5" id="KW-0032">Aminotransferase</keyword>
<proteinExistence type="inferred from homology"/>
<dbReference type="InterPro" id="IPR005814">
    <property type="entry name" value="Aminotrans_3"/>
</dbReference>
<dbReference type="GO" id="GO:0008483">
    <property type="term" value="F:transaminase activity"/>
    <property type="evidence" value="ECO:0007669"/>
    <property type="project" value="UniProtKB-KW"/>
</dbReference>
<dbReference type="Gene3D" id="3.90.1200.10">
    <property type="match status" value="1"/>
</dbReference>
<dbReference type="InterPro" id="IPR015422">
    <property type="entry name" value="PyrdxlP-dep_Trfase_small"/>
</dbReference>
<organism evidence="5 6">
    <name type="scientific">Dasania phycosphaerae</name>
    <dbReference type="NCBI Taxonomy" id="2950436"/>
    <lineage>
        <taxon>Bacteria</taxon>
        <taxon>Pseudomonadati</taxon>
        <taxon>Pseudomonadota</taxon>
        <taxon>Gammaproteobacteria</taxon>
        <taxon>Cellvibrionales</taxon>
        <taxon>Spongiibacteraceae</taxon>
        <taxon>Dasania</taxon>
    </lineage>
</organism>
<keyword evidence="5" id="KW-0808">Transferase</keyword>
<comment type="cofactor">
    <cofactor evidence="1">
        <name>pyridoxal 5'-phosphate</name>
        <dbReference type="ChEBI" id="CHEBI:597326"/>
    </cofactor>
</comment>
<dbReference type="Gene3D" id="3.90.1150.10">
    <property type="entry name" value="Aspartate Aminotransferase, domain 1"/>
    <property type="match status" value="1"/>
</dbReference>
<evidence type="ECO:0000256" key="3">
    <source>
        <dbReference type="ARBA" id="ARBA00022898"/>
    </source>
</evidence>
<evidence type="ECO:0000313" key="5">
    <source>
        <dbReference type="EMBL" id="MCZ0863743.1"/>
    </source>
</evidence>
<dbReference type="InterPro" id="IPR015424">
    <property type="entry name" value="PyrdxlP-dep_Trfase"/>
</dbReference>
<evidence type="ECO:0000313" key="6">
    <source>
        <dbReference type="Proteomes" id="UP001069090"/>
    </source>
</evidence>
<dbReference type="Gene3D" id="3.40.640.10">
    <property type="entry name" value="Type I PLP-dependent aspartate aminotransferase-like (Major domain)"/>
    <property type="match status" value="1"/>
</dbReference>